<evidence type="ECO:0000256" key="14">
    <source>
        <dbReference type="RuleBase" id="RU000461"/>
    </source>
</evidence>
<evidence type="ECO:0000256" key="3">
    <source>
        <dbReference type="ARBA" id="ARBA00004406"/>
    </source>
</evidence>
<evidence type="ECO:0000256" key="2">
    <source>
        <dbReference type="ARBA" id="ARBA00004174"/>
    </source>
</evidence>
<evidence type="ECO:0000256" key="1">
    <source>
        <dbReference type="ARBA" id="ARBA00001971"/>
    </source>
</evidence>
<reference evidence="17" key="3">
    <citation type="submission" date="2020-12" db="UniProtKB">
        <authorList>
            <consortium name="WormBaseParasite"/>
        </authorList>
    </citation>
    <scope>IDENTIFICATION</scope>
</reference>
<dbReference type="GO" id="GO:0020037">
    <property type="term" value="F:heme binding"/>
    <property type="evidence" value="ECO:0007669"/>
    <property type="project" value="InterPro"/>
</dbReference>
<accession>A0A090KW93</accession>
<dbReference type="InterPro" id="IPR002401">
    <property type="entry name" value="Cyt_P450_E_grp-I"/>
</dbReference>
<evidence type="ECO:0000256" key="5">
    <source>
        <dbReference type="ARBA" id="ARBA00022617"/>
    </source>
</evidence>
<keyword evidence="10 13" id="KW-0408">Iron</keyword>
<organism evidence="15">
    <name type="scientific">Strongyloides ratti</name>
    <name type="common">Parasitic roundworm</name>
    <dbReference type="NCBI Taxonomy" id="34506"/>
    <lineage>
        <taxon>Eukaryota</taxon>
        <taxon>Metazoa</taxon>
        <taxon>Ecdysozoa</taxon>
        <taxon>Nematoda</taxon>
        <taxon>Chromadorea</taxon>
        <taxon>Rhabditida</taxon>
        <taxon>Tylenchina</taxon>
        <taxon>Panagrolaimomorpha</taxon>
        <taxon>Strongyloidoidea</taxon>
        <taxon>Strongyloididae</taxon>
        <taxon>Strongyloides</taxon>
    </lineage>
</organism>
<keyword evidence="12" id="KW-0472">Membrane</keyword>
<evidence type="ECO:0000256" key="10">
    <source>
        <dbReference type="ARBA" id="ARBA00023004"/>
    </source>
</evidence>
<keyword evidence="7" id="KW-0256">Endoplasmic reticulum</keyword>
<dbReference type="EMBL" id="LN609397">
    <property type="protein sequence ID" value="CEF60136.1"/>
    <property type="molecule type" value="Genomic_DNA"/>
</dbReference>
<keyword evidence="16" id="KW-1185">Reference proteome</keyword>
<dbReference type="OrthoDB" id="1055148at2759"/>
<keyword evidence="11 14" id="KW-0503">Monooxygenase</keyword>
<reference evidence="16" key="2">
    <citation type="submission" date="2014-09" db="EMBL/GenBank/DDBJ databases">
        <authorList>
            <person name="Martin A.A."/>
        </authorList>
    </citation>
    <scope>NUCLEOTIDE SEQUENCE</scope>
    <source>
        <strain evidence="16">ED321</strain>
    </source>
</reference>
<dbReference type="PROSITE" id="PS00086">
    <property type="entry name" value="CYTOCHROME_P450"/>
    <property type="match status" value="1"/>
</dbReference>
<evidence type="ECO:0000256" key="9">
    <source>
        <dbReference type="ARBA" id="ARBA00023002"/>
    </source>
</evidence>
<dbReference type="WBParaSite" id="SRAE_X000187600.1">
    <property type="protein sequence ID" value="SRAE_X000187600.1"/>
    <property type="gene ID" value="WBGene00267453"/>
</dbReference>
<keyword evidence="6 13" id="KW-0479">Metal-binding</keyword>
<name>A0A090KW93_STRRB</name>
<evidence type="ECO:0000256" key="4">
    <source>
        <dbReference type="ARBA" id="ARBA00010617"/>
    </source>
</evidence>
<gene>
    <name evidence="15 17 18" type="ORF">SRAE_X000187600</name>
</gene>
<evidence type="ECO:0000256" key="11">
    <source>
        <dbReference type="ARBA" id="ARBA00023033"/>
    </source>
</evidence>
<dbReference type="GO" id="GO:0004497">
    <property type="term" value="F:monooxygenase activity"/>
    <property type="evidence" value="ECO:0007669"/>
    <property type="project" value="UniProtKB-KW"/>
</dbReference>
<dbReference type="InterPro" id="IPR001128">
    <property type="entry name" value="Cyt_P450"/>
</dbReference>
<dbReference type="WormBase" id="SRAE_X000187600">
    <property type="protein sequence ID" value="SRP04259"/>
    <property type="gene ID" value="WBGene00267453"/>
</dbReference>
<keyword evidence="9 14" id="KW-0560">Oxidoreductase</keyword>
<comment type="cofactor">
    <cofactor evidence="1 13">
        <name>heme</name>
        <dbReference type="ChEBI" id="CHEBI:30413"/>
    </cofactor>
</comment>
<dbReference type="SUPFAM" id="SSF48264">
    <property type="entry name" value="Cytochrome P450"/>
    <property type="match status" value="1"/>
</dbReference>
<dbReference type="RefSeq" id="XP_024499346.1">
    <property type="nucleotide sequence ID" value="XM_024653906.1"/>
</dbReference>
<dbReference type="Proteomes" id="UP000035682">
    <property type="component" value="Unplaced"/>
</dbReference>
<reference evidence="15" key="1">
    <citation type="submission" date="2014-09" db="EMBL/GenBank/DDBJ databases">
        <authorList>
            <person name="Aslett A.Martin."/>
        </authorList>
    </citation>
    <scope>NUCLEOTIDE SEQUENCE</scope>
    <source>
        <strain evidence="15">ED321 Heterogonic</strain>
    </source>
</reference>
<dbReference type="Gene3D" id="1.10.630.10">
    <property type="entry name" value="Cytochrome P450"/>
    <property type="match status" value="1"/>
</dbReference>
<evidence type="ECO:0000313" key="18">
    <source>
        <dbReference type="WormBase" id="SRAE_X000187600"/>
    </source>
</evidence>
<dbReference type="OMA" id="RWHIAYM"/>
<dbReference type="PANTHER" id="PTHR24284">
    <property type="entry name" value="CYTOCHROME P450 FAMILY"/>
    <property type="match status" value="1"/>
</dbReference>
<sequence>MPDKFEDYRKQFGPIFTIYLPYPVVVLCDYDSFKEALVKNSMTFSGRAKRYPESFVHPETGRGIVFADGPYWKEQRKVCLQIFRNFGIGRSIMESKIMEYVFETLNYVEDKRKEGPLEFTWIFRACFANVMTELLFGIRRSLDDNQELKFIMEPLEKLFQLGRSNITLFYHFFNDYPWIIKILKKINNVGRDQLDVAFAHIRNVIIESKSTWIKGKEPTNFVHAYMEKTDSSDEYVNEAEMPYVIHDVWVAGMETTATALNWSMNILGSFPDKQEKIRKEIHEVIGYDIDINYDDKNRLPYCLAAVYEILRFSNIIPHNVTHRTENNVTIGGKFIPGNTIIFAQQYNILKYDPIFCDSDNFLPERFLMEDEKTFKKEAIDRMLIFSAGSRKCIGENMAMMQMFLFLTNILSRYIIKVPKNSSMPLLKGKWAGIIKAPPFSFDVIKVTNK</sequence>
<evidence type="ECO:0000256" key="7">
    <source>
        <dbReference type="ARBA" id="ARBA00022824"/>
    </source>
</evidence>
<protein>
    <submittedName>
        <fullName evidence="15 17">Cytochrome P450 18a1</fullName>
    </submittedName>
</protein>
<comment type="subcellular location">
    <subcellularLocation>
        <location evidence="3">Endoplasmic reticulum membrane</location>
        <topology evidence="3">Peripheral membrane protein</topology>
    </subcellularLocation>
    <subcellularLocation>
        <location evidence="2">Microsome membrane</location>
        <topology evidence="2">Peripheral membrane protein</topology>
    </subcellularLocation>
</comment>
<evidence type="ECO:0000313" key="17">
    <source>
        <dbReference type="WBParaSite" id="SRAE_X000187600.1"/>
    </source>
</evidence>
<evidence type="ECO:0000313" key="16">
    <source>
        <dbReference type="Proteomes" id="UP000035682"/>
    </source>
</evidence>
<dbReference type="GO" id="GO:0016705">
    <property type="term" value="F:oxidoreductase activity, acting on paired donors, with incorporation or reduction of molecular oxygen"/>
    <property type="evidence" value="ECO:0007669"/>
    <property type="project" value="InterPro"/>
</dbReference>
<dbReference type="Pfam" id="PF00067">
    <property type="entry name" value="p450"/>
    <property type="match status" value="1"/>
</dbReference>
<dbReference type="PRINTS" id="PR00385">
    <property type="entry name" value="P450"/>
</dbReference>
<dbReference type="FunFam" id="1.10.630.10:FF:000238">
    <property type="entry name" value="Cytochrome P450 2A6"/>
    <property type="match status" value="1"/>
</dbReference>
<dbReference type="GO" id="GO:0005789">
    <property type="term" value="C:endoplasmic reticulum membrane"/>
    <property type="evidence" value="ECO:0007669"/>
    <property type="project" value="UniProtKB-SubCell"/>
</dbReference>
<dbReference type="AlphaFoldDB" id="A0A090KW93"/>
<dbReference type="PRINTS" id="PR00463">
    <property type="entry name" value="EP450I"/>
</dbReference>
<evidence type="ECO:0000256" key="6">
    <source>
        <dbReference type="ARBA" id="ARBA00022723"/>
    </source>
</evidence>
<evidence type="ECO:0000256" key="12">
    <source>
        <dbReference type="ARBA" id="ARBA00023136"/>
    </source>
</evidence>
<dbReference type="CTD" id="36384947"/>
<evidence type="ECO:0000256" key="13">
    <source>
        <dbReference type="PIRSR" id="PIRSR602401-1"/>
    </source>
</evidence>
<dbReference type="InterPro" id="IPR017972">
    <property type="entry name" value="Cyt_P450_CS"/>
</dbReference>
<dbReference type="GeneID" id="36384947"/>
<comment type="similarity">
    <text evidence="4 14">Belongs to the cytochrome P450 family.</text>
</comment>
<evidence type="ECO:0000256" key="8">
    <source>
        <dbReference type="ARBA" id="ARBA00022848"/>
    </source>
</evidence>
<dbReference type="InterPro" id="IPR036396">
    <property type="entry name" value="Cyt_P450_sf"/>
</dbReference>
<keyword evidence="8" id="KW-0492">Microsome</keyword>
<evidence type="ECO:0000313" key="15">
    <source>
        <dbReference type="EMBL" id="CEF60136.1"/>
    </source>
</evidence>
<dbReference type="PANTHER" id="PTHR24284:SF1">
    <property type="entry name" value="CYTOCHROME P450 FAMILY"/>
    <property type="match status" value="1"/>
</dbReference>
<proteinExistence type="inferred from homology"/>
<dbReference type="GO" id="GO:0005506">
    <property type="term" value="F:iron ion binding"/>
    <property type="evidence" value="ECO:0007669"/>
    <property type="project" value="InterPro"/>
</dbReference>
<feature type="binding site" description="axial binding residue" evidence="13">
    <location>
        <position position="392"/>
    </location>
    <ligand>
        <name>heme</name>
        <dbReference type="ChEBI" id="CHEBI:30413"/>
    </ligand>
    <ligandPart>
        <name>Fe</name>
        <dbReference type="ChEBI" id="CHEBI:18248"/>
    </ligandPart>
</feature>
<keyword evidence="5 13" id="KW-0349">Heme</keyword>